<dbReference type="InterPro" id="IPR006311">
    <property type="entry name" value="TAT_signal"/>
</dbReference>
<dbReference type="RefSeq" id="WP_132207539.1">
    <property type="nucleotide sequence ID" value="NZ_SLWN01000001.1"/>
</dbReference>
<dbReference type="PROSITE" id="PS51318">
    <property type="entry name" value="TAT"/>
    <property type="match status" value="1"/>
</dbReference>
<dbReference type="OrthoDB" id="1802546at2"/>
<dbReference type="Proteomes" id="UP000294508">
    <property type="component" value="Unassembled WGS sequence"/>
</dbReference>
<accession>A0A4R2HWJ2</accession>
<feature type="signal peptide" evidence="1">
    <location>
        <begin position="1"/>
        <end position="21"/>
    </location>
</feature>
<name>A0A4R2HWJ2_9ACTN</name>
<evidence type="ECO:0008006" key="4">
    <source>
        <dbReference type="Google" id="ProtNLM"/>
    </source>
</evidence>
<keyword evidence="3" id="KW-1185">Reference proteome</keyword>
<feature type="chain" id="PRO_5038861519" description="D-glucuronyl C5-epimerase C-terminal domain-containing protein" evidence="1">
    <location>
        <begin position="22"/>
        <end position="508"/>
    </location>
</feature>
<dbReference type="EMBL" id="SLWN01000001">
    <property type="protein sequence ID" value="TCO35921.1"/>
    <property type="molecule type" value="Genomic_DNA"/>
</dbReference>
<reference evidence="2 3" key="1">
    <citation type="journal article" date="2015" name="Stand. Genomic Sci.">
        <title>Genomic Encyclopedia of Bacterial and Archaeal Type Strains, Phase III: the genomes of soil and plant-associated and newly described type strains.</title>
        <authorList>
            <person name="Whitman W.B."/>
            <person name="Woyke T."/>
            <person name="Klenk H.P."/>
            <person name="Zhou Y."/>
            <person name="Lilburn T.G."/>
            <person name="Beck B.J."/>
            <person name="De Vos P."/>
            <person name="Vandamme P."/>
            <person name="Eisen J.A."/>
            <person name="Garrity G."/>
            <person name="Hugenholtz P."/>
            <person name="Kyrpides N.C."/>
        </authorList>
    </citation>
    <scope>NUCLEOTIDE SEQUENCE [LARGE SCALE GENOMIC DNA]</scope>
    <source>
        <strain evidence="2 3">VKM Ac-2572</strain>
    </source>
</reference>
<evidence type="ECO:0000313" key="3">
    <source>
        <dbReference type="Proteomes" id="UP000294508"/>
    </source>
</evidence>
<sequence length="508" mass="55117">MNPHITRRTLLLGSAATGVLAWTGTSAVPAFADALVYDSPEAFDTAQAAYLATNAQHNEAGLYAWGESYFLLGLLRMYEAYGDMRYLQTFEQRATHVMATTDQARGVTDYLGRSGKVWRAAGAYTAGHGVLPDSSGSAAIQLRWAGARSGESTAEVANVSGSTFDLILRNPGTTAVVTLQGVSLDPSATTYVVTAVNNAYTAGLRWTAADLRTSPGPATPPSPATITFQPQFYVFAVHTGMVAFPLARYVRMVMRSPRLRRGARLRKANEILGAVRAAVAFHDGEYVARPDGSGDYVWPKGAPIPFDGTIQPYNQSHGLGQVLVELYRATGERPFRTRVEQLLKAYRVGLTLGADGAYVWPYWPPYSQLYAGYPNTAGISEYTPSYPASRQIEDISHAAISLEFVQAAYEAGIDDGLAADVQRFTATFTKKVIRSATEVWLRVDGTTDAAPANAVQCARWGAYAEHDVLVYQQSLRVYDAVQLVPSQGSHALGIAYLNWAKQGAWRKQ</sequence>
<comment type="caution">
    <text evidence="2">The sequence shown here is derived from an EMBL/GenBank/DDBJ whole genome shotgun (WGS) entry which is preliminary data.</text>
</comment>
<dbReference type="AlphaFoldDB" id="A0A4R2HWJ2"/>
<organism evidence="2 3">
    <name type="scientific">Kribbella steppae</name>
    <dbReference type="NCBI Taxonomy" id="2512223"/>
    <lineage>
        <taxon>Bacteria</taxon>
        <taxon>Bacillati</taxon>
        <taxon>Actinomycetota</taxon>
        <taxon>Actinomycetes</taxon>
        <taxon>Propionibacteriales</taxon>
        <taxon>Kribbellaceae</taxon>
        <taxon>Kribbella</taxon>
    </lineage>
</organism>
<evidence type="ECO:0000256" key="1">
    <source>
        <dbReference type="SAM" id="SignalP"/>
    </source>
</evidence>
<keyword evidence="1" id="KW-0732">Signal</keyword>
<gene>
    <name evidence="2" type="ORF">EV652_101807</name>
</gene>
<evidence type="ECO:0000313" key="2">
    <source>
        <dbReference type="EMBL" id="TCO35921.1"/>
    </source>
</evidence>
<proteinExistence type="predicted"/>
<protein>
    <recommendedName>
        <fullName evidence="4">D-glucuronyl C5-epimerase C-terminal domain-containing protein</fullName>
    </recommendedName>
</protein>